<feature type="compositionally biased region" description="Basic and acidic residues" evidence="2">
    <location>
        <begin position="1"/>
        <end position="25"/>
    </location>
</feature>
<dbReference type="EMBL" id="GL453112">
    <property type="protein sequence ID" value="EFN76493.1"/>
    <property type="molecule type" value="Genomic_DNA"/>
</dbReference>
<sequence length="88" mass="10561">MQRLRKEESTVRYSKRDEEGNRITEEVTQQQAQVEELCRNIRQLREENEYLQYLIEKCRCSSERSKISLLIRATCCGEESSLSKWQDN</sequence>
<name>E2C6D9_HARSA</name>
<organism evidence="4">
    <name type="scientific">Harpegnathos saltator</name>
    <name type="common">Jerdon's jumping ant</name>
    <dbReference type="NCBI Taxonomy" id="610380"/>
    <lineage>
        <taxon>Eukaryota</taxon>
        <taxon>Metazoa</taxon>
        <taxon>Ecdysozoa</taxon>
        <taxon>Arthropoda</taxon>
        <taxon>Hexapoda</taxon>
        <taxon>Insecta</taxon>
        <taxon>Pterygota</taxon>
        <taxon>Neoptera</taxon>
        <taxon>Endopterygota</taxon>
        <taxon>Hymenoptera</taxon>
        <taxon>Apocrita</taxon>
        <taxon>Aculeata</taxon>
        <taxon>Formicoidea</taxon>
        <taxon>Formicidae</taxon>
        <taxon>Ponerinae</taxon>
        <taxon>Ponerini</taxon>
        <taxon>Harpegnathos</taxon>
    </lineage>
</organism>
<reference evidence="3 4" key="1">
    <citation type="journal article" date="2010" name="Science">
        <title>Genomic comparison of the ants Camponotus floridanus and Harpegnathos saltator.</title>
        <authorList>
            <person name="Bonasio R."/>
            <person name="Zhang G."/>
            <person name="Ye C."/>
            <person name="Mutti N.S."/>
            <person name="Fang X."/>
            <person name="Qin N."/>
            <person name="Donahue G."/>
            <person name="Yang P."/>
            <person name="Li Q."/>
            <person name="Li C."/>
            <person name="Zhang P."/>
            <person name="Huang Z."/>
            <person name="Berger S.L."/>
            <person name="Reinberg D."/>
            <person name="Wang J."/>
            <person name="Liebig J."/>
        </authorList>
    </citation>
    <scope>NUCLEOTIDE SEQUENCE [LARGE SCALE GENOMIC DNA]</scope>
    <source>
        <strain evidence="3 4">R22 G/1</strain>
    </source>
</reference>
<feature type="region of interest" description="Disordered" evidence="2">
    <location>
        <begin position="1"/>
        <end position="26"/>
    </location>
</feature>
<keyword evidence="1" id="KW-0175">Coiled coil</keyword>
<protein>
    <submittedName>
        <fullName evidence="3">Uncharacterized protein</fullName>
    </submittedName>
</protein>
<proteinExistence type="predicted"/>
<dbReference type="InParanoid" id="E2C6D9"/>
<dbReference type="Proteomes" id="UP000008237">
    <property type="component" value="Unassembled WGS sequence"/>
</dbReference>
<accession>E2C6D9</accession>
<evidence type="ECO:0000313" key="4">
    <source>
        <dbReference type="Proteomes" id="UP000008237"/>
    </source>
</evidence>
<evidence type="ECO:0000313" key="3">
    <source>
        <dbReference type="EMBL" id="EFN76493.1"/>
    </source>
</evidence>
<feature type="coiled-coil region" evidence="1">
    <location>
        <begin position="27"/>
        <end position="54"/>
    </location>
</feature>
<keyword evidence="4" id="KW-1185">Reference proteome</keyword>
<evidence type="ECO:0000256" key="1">
    <source>
        <dbReference type="SAM" id="Coils"/>
    </source>
</evidence>
<evidence type="ECO:0000256" key="2">
    <source>
        <dbReference type="SAM" id="MobiDB-lite"/>
    </source>
</evidence>
<dbReference type="AlphaFoldDB" id="E2C6D9"/>
<gene>
    <name evidence="3" type="ORF">EAI_02089</name>
</gene>